<dbReference type="SUPFAM" id="SSF69118">
    <property type="entry name" value="AhpD-like"/>
    <property type="match status" value="1"/>
</dbReference>
<comment type="caution">
    <text evidence="3">The sequence shown here is derived from an EMBL/GenBank/DDBJ whole genome shotgun (WGS) entry which is preliminary data.</text>
</comment>
<accession>A0A4R8Q536</accession>
<dbReference type="PANTHER" id="PTHR33570:SF2">
    <property type="entry name" value="CARBOXYMUCONOLACTONE DECARBOXYLASE-LIKE DOMAIN-CONTAINING PROTEIN"/>
    <property type="match status" value="1"/>
</dbReference>
<evidence type="ECO:0000313" key="4">
    <source>
        <dbReference type="Proteomes" id="UP000295083"/>
    </source>
</evidence>
<protein>
    <submittedName>
        <fullName evidence="3">4-carboxymuconolactone decarboxylase</fullName>
    </submittedName>
</protein>
<reference evidence="3 4" key="1">
    <citation type="submission" date="2018-11" db="EMBL/GenBank/DDBJ databases">
        <title>Genome sequence and assembly of Colletotrichum spinosum.</title>
        <authorList>
            <person name="Gan P."/>
            <person name="Shirasu K."/>
        </authorList>
    </citation>
    <scope>NUCLEOTIDE SEQUENCE [LARGE SCALE GENOMIC DNA]</scope>
    <source>
        <strain evidence="3 4">CBS 515.97</strain>
    </source>
</reference>
<gene>
    <name evidence="3" type="primary">pcaC-1</name>
    <name evidence="3" type="ORF">C8035_v001945</name>
</gene>
<dbReference type="Gene3D" id="1.20.1290.10">
    <property type="entry name" value="AhpD-like"/>
    <property type="match status" value="1"/>
</dbReference>
<dbReference type="Proteomes" id="UP000295083">
    <property type="component" value="Unassembled WGS sequence"/>
</dbReference>
<dbReference type="PANTHER" id="PTHR33570">
    <property type="entry name" value="4-CARBOXYMUCONOLACTONE DECARBOXYLASE FAMILY PROTEIN"/>
    <property type="match status" value="1"/>
</dbReference>
<keyword evidence="4" id="KW-1185">Reference proteome</keyword>
<feature type="compositionally biased region" description="Basic and acidic residues" evidence="1">
    <location>
        <begin position="130"/>
        <end position="146"/>
    </location>
</feature>
<evidence type="ECO:0000313" key="3">
    <source>
        <dbReference type="EMBL" id="TDZ30694.1"/>
    </source>
</evidence>
<organism evidence="3 4">
    <name type="scientific">Colletotrichum spinosum</name>
    <dbReference type="NCBI Taxonomy" id="1347390"/>
    <lineage>
        <taxon>Eukaryota</taxon>
        <taxon>Fungi</taxon>
        <taxon>Dikarya</taxon>
        <taxon>Ascomycota</taxon>
        <taxon>Pezizomycotina</taxon>
        <taxon>Sordariomycetes</taxon>
        <taxon>Hypocreomycetidae</taxon>
        <taxon>Glomerellales</taxon>
        <taxon>Glomerellaceae</taxon>
        <taxon>Colletotrichum</taxon>
        <taxon>Colletotrichum orbiculare species complex</taxon>
    </lineage>
</organism>
<name>A0A4R8Q536_9PEZI</name>
<proteinExistence type="predicted"/>
<feature type="region of interest" description="Disordered" evidence="1">
    <location>
        <begin position="130"/>
        <end position="162"/>
    </location>
</feature>
<dbReference type="EMBL" id="QAPG01000122">
    <property type="protein sequence ID" value="TDZ30694.1"/>
    <property type="molecule type" value="Genomic_DNA"/>
</dbReference>
<evidence type="ECO:0000256" key="1">
    <source>
        <dbReference type="SAM" id="MobiDB-lite"/>
    </source>
</evidence>
<dbReference type="Pfam" id="PF02627">
    <property type="entry name" value="CMD"/>
    <property type="match status" value="1"/>
</dbReference>
<dbReference type="InterPro" id="IPR029032">
    <property type="entry name" value="AhpD-like"/>
</dbReference>
<evidence type="ECO:0000259" key="2">
    <source>
        <dbReference type="Pfam" id="PF02627"/>
    </source>
</evidence>
<dbReference type="InterPro" id="IPR003779">
    <property type="entry name" value="CMD-like"/>
</dbReference>
<feature type="domain" description="Carboxymuconolactone decarboxylase-like" evidence="2">
    <location>
        <begin position="45"/>
        <end position="121"/>
    </location>
</feature>
<dbReference type="InterPro" id="IPR052512">
    <property type="entry name" value="4CMD/NDH-1_regulator"/>
</dbReference>
<dbReference type="AlphaFoldDB" id="A0A4R8Q536"/>
<sequence length="162" mass="17545">MSGGSNLCETGMKNRHAVMGDTYVKQSLEGGSSECAFPNQQMGTGWCWQKMWSRPSLELSQRSMLNIGILMALKAWPELGAHVRGAVSNGLSELEVREAILQASVYCGVPAGIEATKVAEAVLDDMQEKGEYRRQSDGIASRDPRSARSGAVEHPAEEMVAE</sequence>
<dbReference type="GO" id="GO:0051920">
    <property type="term" value="F:peroxiredoxin activity"/>
    <property type="evidence" value="ECO:0007669"/>
    <property type="project" value="InterPro"/>
</dbReference>